<reference evidence="2" key="1">
    <citation type="submission" date="2021-12" db="EMBL/GenBank/DDBJ databases">
        <authorList>
            <person name="Zaccaron A."/>
            <person name="Stergiopoulos I."/>
        </authorList>
    </citation>
    <scope>NUCLEOTIDE SEQUENCE</scope>
    <source>
        <strain evidence="2">Race5_Kim</strain>
    </source>
</reference>
<evidence type="ECO:0000313" key="2">
    <source>
        <dbReference type="EMBL" id="UJO18873.1"/>
    </source>
</evidence>
<organism evidence="2 3">
    <name type="scientific">Passalora fulva</name>
    <name type="common">Tomato leaf mold</name>
    <name type="synonym">Cladosporium fulvum</name>
    <dbReference type="NCBI Taxonomy" id="5499"/>
    <lineage>
        <taxon>Eukaryota</taxon>
        <taxon>Fungi</taxon>
        <taxon>Dikarya</taxon>
        <taxon>Ascomycota</taxon>
        <taxon>Pezizomycotina</taxon>
        <taxon>Dothideomycetes</taxon>
        <taxon>Dothideomycetidae</taxon>
        <taxon>Mycosphaerellales</taxon>
        <taxon>Mycosphaerellaceae</taxon>
        <taxon>Fulvia</taxon>
    </lineage>
</organism>
<gene>
    <name evidence="2" type="ORF">CLAFUR5_06740</name>
</gene>
<feature type="region of interest" description="Disordered" evidence="1">
    <location>
        <begin position="66"/>
        <end position="156"/>
    </location>
</feature>
<dbReference type="RefSeq" id="XP_047763239.1">
    <property type="nucleotide sequence ID" value="XM_047905888.1"/>
</dbReference>
<dbReference type="KEGG" id="ffu:CLAFUR5_06740"/>
<dbReference type="EMBL" id="CP090168">
    <property type="protein sequence ID" value="UJO18873.1"/>
    <property type="molecule type" value="Genomic_DNA"/>
</dbReference>
<reference evidence="2" key="2">
    <citation type="journal article" date="2022" name="Microb. Genom.">
        <title>A chromosome-scale genome assembly of the tomato pathogen Cladosporium fulvum reveals a compartmentalized genome architecture and the presence of a dispensable chromosome.</title>
        <authorList>
            <person name="Zaccaron A.Z."/>
            <person name="Chen L.H."/>
            <person name="Samaras A."/>
            <person name="Stergiopoulos I."/>
        </authorList>
    </citation>
    <scope>NUCLEOTIDE SEQUENCE</scope>
    <source>
        <strain evidence="2">Race5_Kim</strain>
    </source>
</reference>
<dbReference type="OrthoDB" id="10456980at2759"/>
<sequence>MPRKQLAAPSQWVHDHSAATYSATDFSKFLTQHSGLWEEWRDKSHEPGYMMPMTWLSAYGPAGATHKDPWMKGTPKSQKQRFAYPRKAATPSSDSDDEDGNAIESPSPSRPVTPMPATDDNDVHPQTPAARDRQLSTPDPTPARQHTSTFNHDTYDKMVNTELQTKHNMRKMADDLQEALDEGQAELNGTPPQDLARRHAEARLASLRALQENCLHAAEK</sequence>
<dbReference type="AlphaFoldDB" id="A0A9Q8PAF5"/>
<evidence type="ECO:0000313" key="3">
    <source>
        <dbReference type="Proteomes" id="UP000756132"/>
    </source>
</evidence>
<dbReference type="Proteomes" id="UP000756132">
    <property type="component" value="Chromosome 6"/>
</dbReference>
<dbReference type="OMA" id="WRDKSHE"/>
<proteinExistence type="predicted"/>
<keyword evidence="3" id="KW-1185">Reference proteome</keyword>
<protein>
    <submittedName>
        <fullName evidence="2">Uncharacterized protein</fullName>
    </submittedName>
</protein>
<dbReference type="GeneID" id="71986618"/>
<evidence type="ECO:0000256" key="1">
    <source>
        <dbReference type="SAM" id="MobiDB-lite"/>
    </source>
</evidence>
<name>A0A9Q8PAF5_PASFU</name>
<accession>A0A9Q8PAF5</accession>